<keyword evidence="6 10" id="KW-0670">Pyruvate</keyword>
<reference evidence="10 11" key="1">
    <citation type="journal article" date="2022" name="Nat. Microbiol.">
        <title>The microbiome of a bacterivorous marine choanoflagellate contains a resource-demanding obligate bacterial associate.</title>
        <authorList>
            <person name="Needham D.M."/>
            <person name="Poirier C."/>
            <person name="Bachy C."/>
            <person name="George E.E."/>
            <person name="Wilken S."/>
            <person name="Yung C.C.M."/>
            <person name="Limardo A.J."/>
            <person name="Morando M."/>
            <person name="Sudek L."/>
            <person name="Malmstrom R.R."/>
            <person name="Keeling P.J."/>
            <person name="Santoro A.E."/>
            <person name="Worden A.Z."/>
        </authorList>
    </citation>
    <scope>NUCLEOTIDE SEQUENCE [LARGE SCALE GENOMIC DNA]</scope>
    <source>
        <strain evidence="10 11">Comchoano-2</strain>
    </source>
</reference>
<dbReference type="Pfam" id="PF17831">
    <property type="entry name" value="PDH_E1_M"/>
    <property type="match status" value="1"/>
</dbReference>
<dbReference type="PANTHER" id="PTHR43825:SF3">
    <property type="entry name" value="PYRUVATE DEHYDROGENASE E1 COMPONENT"/>
    <property type="match status" value="1"/>
</dbReference>
<evidence type="ECO:0000259" key="8">
    <source>
        <dbReference type="Pfam" id="PF17831"/>
    </source>
</evidence>
<sequence length="852" mass="95143">MMKEQELSSELRDWSAALQVMREEKGDRYAQTVLSQLAVSLGLNPVGEYWNSQSPLFPVDVALVERSSRLVRWNAMVMVVKAGTYGSEIGGHISSYASSTHLYEVGFNYFFRGSETELGDLILFQGHSSPGIYARSFLLGQLSQEQVSHFRREVDGKGISSYPHPWLMPSYWQFPTVSMGLGPLQGIYHAKLMKYLEARGLLPESDRQVWVFCGDGEMDEVESLGALGVASREGLDNLIFVINCNLVRLDGPCRGSGQIMPELNGYFSGAGWEVIQLVWSQAWLALVEKDRSGYLKQKLMGLRDGAIQAMFVNEDALKAWFEADAKLADLVAGWDGSQFAALLPGGHDIQLVANAFSQAQIATKPVVILAMTKKGFGIPNVCSTNSSHNQKSLSEAQILDYAKFLQRDNHALEWDLAKDDPAMSYMQQQRKKLGGHLPMRRMQSESLKVPGLEAFQSVCYPEVERKISTTMAFVRLLNLMLRDKVIKERIVPILADEGRTLGMEGLFRQIGIYQRGGQQYTPHDREDVSYYREDGKGQLLQEGINEAGATSMWLAAGTSYSVHNLPLIPFYSYYSMFGFQRVGDLIWAAADSRVRGFLMGATAGRTTLGGEGLQHNDATSLLMASTIPNCKSYDPCYAYEMAVIIQKGLEEMYQQQLDVFYYMTMMNETYIHPSLPEGVEEGICKGMYCIEDSPNSVVDLMGSGTILRQMQLAAKWLRDHTSISIRVWSVTSWSELARDAQAKKLEQKPSYLEQCLGDSTQLVVAASDYVRAVPGLLHDYIGRPYHTLGTDGFGMSDTRESLRSYYGVSEKGIVKAVLEAMVEMALIDKMTADAWIEDMPNINPMSDDRRSV</sequence>
<dbReference type="InterPro" id="IPR029061">
    <property type="entry name" value="THDP-binding"/>
</dbReference>
<evidence type="ECO:0000256" key="4">
    <source>
        <dbReference type="ARBA" id="ARBA00023052"/>
    </source>
</evidence>
<dbReference type="InterPro" id="IPR055152">
    <property type="entry name" value="Transketolase-like_C_2"/>
</dbReference>
<comment type="function">
    <text evidence="2 6">Component of the pyruvate dehydrogenase (PDH) complex, that catalyzes the overall conversion of pyruvate to acetyl-CoA and CO(2).</text>
</comment>
<dbReference type="PANTHER" id="PTHR43825">
    <property type="entry name" value="PYRUVATE DEHYDROGENASE E1 COMPONENT"/>
    <property type="match status" value="1"/>
</dbReference>
<feature type="domain" description="Transketolase-like C-terminal" evidence="9">
    <location>
        <begin position="686"/>
        <end position="808"/>
    </location>
</feature>
<name>A0ABT1L4B1_9GAMM</name>
<dbReference type="Gene3D" id="3.40.50.920">
    <property type="match status" value="1"/>
</dbReference>
<dbReference type="Gene3D" id="3.40.50.970">
    <property type="match status" value="2"/>
</dbReference>
<dbReference type="SUPFAM" id="SSF52518">
    <property type="entry name" value="Thiamin diphosphate-binding fold (THDP-binding)"/>
    <property type="match status" value="2"/>
</dbReference>
<evidence type="ECO:0000313" key="11">
    <source>
        <dbReference type="Proteomes" id="UP001320768"/>
    </source>
</evidence>
<keyword evidence="4 6" id="KW-0786">Thiamine pyrophosphate</keyword>
<dbReference type="Pfam" id="PF00456">
    <property type="entry name" value="Transketolase_N"/>
    <property type="match status" value="1"/>
</dbReference>
<dbReference type="InterPro" id="IPR009014">
    <property type="entry name" value="Transketo_C/PFOR_II"/>
</dbReference>
<feature type="domain" description="Transketolase N-terminal" evidence="7">
    <location>
        <begin position="121"/>
        <end position="277"/>
    </location>
</feature>
<evidence type="ECO:0000256" key="1">
    <source>
        <dbReference type="ARBA" id="ARBA00001964"/>
    </source>
</evidence>
<evidence type="ECO:0000256" key="6">
    <source>
        <dbReference type="PIRNR" id="PIRNR000156"/>
    </source>
</evidence>
<organism evidence="10 11">
    <name type="scientific">Candidatus Synchoanobacter obligatus</name>
    <dbReference type="NCBI Taxonomy" id="2919597"/>
    <lineage>
        <taxon>Bacteria</taxon>
        <taxon>Pseudomonadati</taxon>
        <taxon>Pseudomonadota</taxon>
        <taxon>Gammaproteobacteria</taxon>
        <taxon>Candidatus Comchoanobacterales</taxon>
        <taxon>Candidatus Comchoanobacteraceae</taxon>
        <taxon>Candidatus Synchoanobacter</taxon>
    </lineage>
</organism>
<comment type="catalytic activity">
    <reaction evidence="5 6">
        <text>N(6)-[(R)-lipoyl]-L-lysyl-[protein] + pyruvate + H(+) = N(6)-[(R)-S(8)-acetyldihydrolipoyl]-L-lysyl-[protein] + CO2</text>
        <dbReference type="Rhea" id="RHEA:19189"/>
        <dbReference type="Rhea" id="RHEA-COMP:10474"/>
        <dbReference type="Rhea" id="RHEA-COMP:10478"/>
        <dbReference type="ChEBI" id="CHEBI:15361"/>
        <dbReference type="ChEBI" id="CHEBI:15378"/>
        <dbReference type="ChEBI" id="CHEBI:16526"/>
        <dbReference type="ChEBI" id="CHEBI:83099"/>
        <dbReference type="ChEBI" id="CHEBI:83111"/>
        <dbReference type="EC" id="1.2.4.1"/>
    </reaction>
</comment>
<evidence type="ECO:0000256" key="5">
    <source>
        <dbReference type="ARBA" id="ARBA00051231"/>
    </source>
</evidence>
<dbReference type="PIRSF" id="PIRSF000156">
    <property type="entry name" value="Pyruvate_dh_E1"/>
    <property type="match status" value="1"/>
</dbReference>
<dbReference type="NCBIfam" id="TIGR00759">
    <property type="entry name" value="aceE"/>
    <property type="match status" value="1"/>
</dbReference>
<dbReference type="SUPFAM" id="SSF52922">
    <property type="entry name" value="TK C-terminal domain-like"/>
    <property type="match status" value="1"/>
</dbReference>
<accession>A0ABT1L4B1</accession>
<dbReference type="Proteomes" id="UP001320768">
    <property type="component" value="Unassembled WGS sequence"/>
</dbReference>
<feature type="domain" description="Pyruvate dehydrogenase E1 component middle" evidence="8">
    <location>
        <begin position="455"/>
        <end position="673"/>
    </location>
</feature>
<dbReference type="GO" id="GO:0004739">
    <property type="term" value="F:pyruvate dehydrogenase (acetyl-transferring) activity"/>
    <property type="evidence" value="ECO:0007669"/>
    <property type="project" value="UniProtKB-EC"/>
</dbReference>
<dbReference type="InterPro" id="IPR051157">
    <property type="entry name" value="PDH/Transketolase"/>
</dbReference>
<keyword evidence="11" id="KW-1185">Reference proteome</keyword>
<evidence type="ECO:0000313" key="10">
    <source>
        <dbReference type="EMBL" id="MCP8352001.1"/>
    </source>
</evidence>
<comment type="caution">
    <text evidence="10">The sequence shown here is derived from an EMBL/GenBank/DDBJ whole genome shotgun (WGS) entry which is preliminary data.</text>
</comment>
<dbReference type="InterPro" id="IPR041621">
    <property type="entry name" value="PDH_E1_M"/>
</dbReference>
<dbReference type="Pfam" id="PF22613">
    <property type="entry name" value="Transketolase_C_1"/>
    <property type="match status" value="1"/>
</dbReference>
<dbReference type="EC" id="1.2.4.1" evidence="6"/>
<evidence type="ECO:0000259" key="9">
    <source>
        <dbReference type="Pfam" id="PF22613"/>
    </source>
</evidence>
<gene>
    <name evidence="10" type="primary">aceE</name>
    <name evidence="10" type="ORF">MKS91_01670</name>
</gene>
<evidence type="ECO:0000259" key="7">
    <source>
        <dbReference type="Pfam" id="PF00456"/>
    </source>
</evidence>
<evidence type="ECO:0000256" key="2">
    <source>
        <dbReference type="ARBA" id="ARBA00003157"/>
    </source>
</evidence>
<comment type="cofactor">
    <cofactor evidence="1 6">
        <name>thiamine diphosphate</name>
        <dbReference type="ChEBI" id="CHEBI:58937"/>
    </cofactor>
</comment>
<dbReference type="EMBL" id="JAKUDN010000001">
    <property type="protein sequence ID" value="MCP8352001.1"/>
    <property type="molecule type" value="Genomic_DNA"/>
</dbReference>
<keyword evidence="6 10" id="KW-0560">Oxidoreductase</keyword>
<evidence type="ECO:0000256" key="3">
    <source>
        <dbReference type="ARBA" id="ARBA00017172"/>
    </source>
</evidence>
<dbReference type="RefSeq" id="WP_258569106.1">
    <property type="nucleotide sequence ID" value="NZ_JAKUDN010000001.1"/>
</dbReference>
<dbReference type="InterPro" id="IPR005474">
    <property type="entry name" value="Transketolase_N"/>
</dbReference>
<dbReference type="InterPro" id="IPR004660">
    <property type="entry name" value="PDH_E1"/>
</dbReference>
<protein>
    <recommendedName>
        <fullName evidence="3 6">Pyruvate dehydrogenase E1 component</fullName>
        <ecNumber evidence="6">1.2.4.1</ecNumber>
    </recommendedName>
</protein>
<proteinExistence type="predicted"/>